<gene>
    <name evidence="3" type="ORF">I7X39_12825</name>
</gene>
<dbReference type="PANTHER" id="PTHR30121:SF6">
    <property type="entry name" value="SLR6007 PROTEIN"/>
    <property type="match status" value="1"/>
</dbReference>
<dbReference type="InterPro" id="IPR033186">
    <property type="entry name" value="HerA_C"/>
</dbReference>
<name>A0A931NH28_9BURK</name>
<dbReference type="PANTHER" id="PTHR30121">
    <property type="entry name" value="UNCHARACTERIZED PROTEIN YJGR-RELATED"/>
    <property type="match status" value="1"/>
</dbReference>
<comment type="caution">
    <text evidence="3">The sequence shown here is derived from an EMBL/GenBank/DDBJ whole genome shotgun (WGS) entry which is preliminary data.</text>
</comment>
<reference evidence="3" key="1">
    <citation type="submission" date="2020-12" db="EMBL/GenBank/DDBJ databases">
        <title>The genome sequence of Inhella sp. 1Y17.</title>
        <authorList>
            <person name="Liu Y."/>
        </authorList>
    </citation>
    <scope>NUCLEOTIDE SEQUENCE</scope>
    <source>
        <strain evidence="3">1Y17</strain>
    </source>
</reference>
<keyword evidence="4" id="KW-1185">Reference proteome</keyword>
<dbReference type="Proteomes" id="UP000613266">
    <property type="component" value="Unassembled WGS sequence"/>
</dbReference>
<dbReference type="RefSeq" id="WP_198111560.1">
    <property type="nucleotide sequence ID" value="NZ_JAEDAK010000008.1"/>
</dbReference>
<dbReference type="Pfam" id="PF05872">
    <property type="entry name" value="HerA_C"/>
    <property type="match status" value="1"/>
</dbReference>
<sequence length="525" mass="55569">MADPILLARHGDTVCELLPQLANRHGLITGATGTGKTITLQKLAESFSQIGVPVFMADVKGDLTGISQAGAPSDKLLAVLKERGIEPPAPLRCPTTLWDVFGKAGHPVRATVSDMGPLLLARMLALNETQAGVLQMVFKIADDAGLLLLDLKDLRAMLQHVGDNATQFTTQYGNVSAASVGAIQRGLLQIEAQGGEDFFGEPMLNIADFMQTEGGQGVINILAADQLMAAPRLYATFLLWLLSELFETLPEVGDLDKPKLVFFFDEAHLLFKDAPEALVERIELVVRLVRSKGVGVYFVTQNPLDIPDTVLGQLGNRVQHALRAFTPRDQKAVRSAAETMRPKPGLDIEAAITELGVGEALVSLLDAKGRPSITERVFVLPPGSRIGPVTPAERQALMVSSLVAGVYDKAIDRESAYEKLTGRMQEASQPTAPAPAPSNGGGLASEARLPSTQPQSAPAEDEGGGLMGSLKDMLFGSTGPRGGKREGLAEAAAKSALRSIGSSVGREIARGVLGSLLGGGSKRRR</sequence>
<dbReference type="EMBL" id="JAEDAK010000008">
    <property type="protein sequence ID" value="MBH9577786.1"/>
    <property type="molecule type" value="Genomic_DNA"/>
</dbReference>
<evidence type="ECO:0000256" key="1">
    <source>
        <dbReference type="SAM" id="MobiDB-lite"/>
    </source>
</evidence>
<dbReference type="AlphaFoldDB" id="A0A931NH28"/>
<evidence type="ECO:0000259" key="2">
    <source>
        <dbReference type="Pfam" id="PF05872"/>
    </source>
</evidence>
<dbReference type="InterPro" id="IPR051162">
    <property type="entry name" value="T4SS_component"/>
</dbReference>
<feature type="region of interest" description="Disordered" evidence="1">
    <location>
        <begin position="421"/>
        <end position="489"/>
    </location>
</feature>
<evidence type="ECO:0000313" key="4">
    <source>
        <dbReference type="Proteomes" id="UP000613266"/>
    </source>
</evidence>
<dbReference type="SUPFAM" id="SSF52540">
    <property type="entry name" value="P-loop containing nucleoside triphosphate hydrolases"/>
    <property type="match status" value="1"/>
</dbReference>
<accession>A0A931NH28</accession>
<protein>
    <submittedName>
        <fullName evidence="3">DUF853 family protein</fullName>
    </submittedName>
</protein>
<dbReference type="Gene3D" id="3.40.50.300">
    <property type="entry name" value="P-loop containing nucleotide triphosphate hydrolases"/>
    <property type="match status" value="2"/>
</dbReference>
<evidence type="ECO:0000313" key="3">
    <source>
        <dbReference type="EMBL" id="MBH9577786.1"/>
    </source>
</evidence>
<feature type="domain" description="Helicase HerA-like C-terminal" evidence="2">
    <location>
        <begin position="11"/>
        <end position="522"/>
    </location>
</feature>
<dbReference type="InterPro" id="IPR027417">
    <property type="entry name" value="P-loop_NTPase"/>
</dbReference>
<organism evidence="3 4">
    <name type="scientific">Inhella proteolytica</name>
    <dbReference type="NCBI Taxonomy" id="2795029"/>
    <lineage>
        <taxon>Bacteria</taxon>
        <taxon>Pseudomonadati</taxon>
        <taxon>Pseudomonadota</taxon>
        <taxon>Betaproteobacteria</taxon>
        <taxon>Burkholderiales</taxon>
        <taxon>Sphaerotilaceae</taxon>
        <taxon>Inhella</taxon>
    </lineage>
</organism>
<proteinExistence type="predicted"/>